<name>A0A250DQQ3_9BURK</name>
<dbReference type="Proteomes" id="UP000217154">
    <property type="component" value="Chromosome"/>
</dbReference>
<evidence type="ECO:0000313" key="1">
    <source>
        <dbReference type="EMBL" id="ATA56705.1"/>
    </source>
</evidence>
<organism evidence="1 2">
    <name type="scientific">Variovorax boronicumulans</name>
    <dbReference type="NCBI Taxonomy" id="436515"/>
    <lineage>
        <taxon>Bacteria</taxon>
        <taxon>Pseudomonadati</taxon>
        <taxon>Pseudomonadota</taxon>
        <taxon>Betaproteobacteria</taxon>
        <taxon>Burkholderiales</taxon>
        <taxon>Comamonadaceae</taxon>
        <taxon>Variovorax</taxon>
    </lineage>
</organism>
<proteinExistence type="predicted"/>
<dbReference type="AlphaFoldDB" id="A0A250DQQ3"/>
<dbReference type="EMBL" id="CP023284">
    <property type="protein sequence ID" value="ATA56705.1"/>
    <property type="molecule type" value="Genomic_DNA"/>
</dbReference>
<dbReference type="Pfam" id="PF14103">
    <property type="entry name" value="DUF4276"/>
    <property type="match status" value="1"/>
</dbReference>
<dbReference type="InterPro" id="IPR025455">
    <property type="entry name" value="DUF4276"/>
</dbReference>
<protein>
    <submittedName>
        <fullName evidence="1">Cytoplasmic protein</fullName>
    </submittedName>
</protein>
<gene>
    <name evidence="1" type="ORF">CKY39_28360</name>
</gene>
<dbReference type="KEGG" id="vbo:CKY39_28360"/>
<evidence type="ECO:0000313" key="2">
    <source>
        <dbReference type="Proteomes" id="UP000217154"/>
    </source>
</evidence>
<accession>A0A250DQQ3</accession>
<sequence>MQGRIVFLLEEPSMKVLLEGLLPRLFPGWVDGQQFLCVPHEGKNDLDRSIPRKLGAWRIPGDRFVIVRDNDNADCIALKSRLTALCKDGGRPETLVRLVCQELEGWYIGDLRALATAFALPKTDSPAQRKRFANPDSWQKPSIEVKRLVPTFQKISGARLMASHLDSQGNRSRSYQVFLEGVSRIAIGMGYQKPS</sequence>
<reference evidence="1 2" key="1">
    <citation type="submission" date="2017-09" db="EMBL/GenBank/DDBJ databases">
        <title>The diverse metabolic capabilities of V. boronicumulans make it an excellent choice for continued studies on novel biodegradation.</title>
        <authorList>
            <person name="Sun S."/>
        </authorList>
    </citation>
    <scope>NUCLEOTIDE SEQUENCE [LARGE SCALE GENOMIC DNA]</scope>
    <source>
        <strain evidence="1 2">J1</strain>
    </source>
</reference>